<feature type="transmembrane region" description="Helical" evidence="1">
    <location>
        <begin position="55"/>
        <end position="79"/>
    </location>
</feature>
<evidence type="ECO:0008006" key="4">
    <source>
        <dbReference type="Google" id="ProtNLM"/>
    </source>
</evidence>
<dbReference type="Proteomes" id="UP000033867">
    <property type="component" value="Unassembled WGS sequence"/>
</dbReference>
<feature type="transmembrane region" description="Helical" evidence="1">
    <location>
        <begin position="122"/>
        <end position="144"/>
    </location>
</feature>
<feature type="transmembrane region" description="Helical" evidence="1">
    <location>
        <begin position="91"/>
        <end position="110"/>
    </location>
</feature>
<evidence type="ECO:0000313" key="2">
    <source>
        <dbReference type="EMBL" id="KKS70887.1"/>
    </source>
</evidence>
<dbReference type="InterPro" id="IPR013879">
    <property type="entry name" value="DUF1761"/>
</dbReference>
<keyword evidence="1" id="KW-0812">Transmembrane</keyword>
<sequence>MDVNYLTVAVAALAGFFIGFLWYMPPFFGKAWMKAIGISPTPEQMKEKKGMMWRMGVSLVSVFLVSFVLAYLIEGLYVWKGNLTGSADAMYIAFTTSFLVWLGFLATSLLDSVLWEKRPWSLWLINAGQWLVRLVVMGVIIGAMM</sequence>
<protein>
    <recommendedName>
        <fullName evidence="4">DUF1761 domain-containing protein</fullName>
    </recommendedName>
</protein>
<evidence type="ECO:0000313" key="3">
    <source>
        <dbReference type="Proteomes" id="UP000033867"/>
    </source>
</evidence>
<dbReference type="EMBL" id="LCEK01000041">
    <property type="protein sequence ID" value="KKS70887.1"/>
    <property type="molecule type" value="Genomic_DNA"/>
</dbReference>
<name>A0A0G1BC72_9BACT</name>
<keyword evidence="1" id="KW-0472">Membrane</keyword>
<accession>A0A0G1BC72</accession>
<evidence type="ECO:0000256" key="1">
    <source>
        <dbReference type="SAM" id="Phobius"/>
    </source>
</evidence>
<gene>
    <name evidence="2" type="ORF">UV42_C0041G0014</name>
</gene>
<organism evidence="2 3">
    <name type="scientific">Candidatus Magasanikbacteria bacterium GW2011_GWE2_42_7</name>
    <dbReference type="NCBI Taxonomy" id="1619052"/>
    <lineage>
        <taxon>Bacteria</taxon>
        <taxon>Candidatus Magasanikiibacteriota</taxon>
    </lineage>
</organism>
<keyword evidence="1" id="KW-1133">Transmembrane helix</keyword>
<feature type="transmembrane region" description="Helical" evidence="1">
    <location>
        <begin position="6"/>
        <end position="24"/>
    </location>
</feature>
<dbReference type="AlphaFoldDB" id="A0A0G1BC72"/>
<proteinExistence type="predicted"/>
<dbReference type="Pfam" id="PF08570">
    <property type="entry name" value="DUF1761"/>
    <property type="match status" value="1"/>
</dbReference>
<reference evidence="2 3" key="1">
    <citation type="journal article" date="2015" name="Nature">
        <title>rRNA introns, odd ribosomes, and small enigmatic genomes across a large radiation of phyla.</title>
        <authorList>
            <person name="Brown C.T."/>
            <person name="Hug L.A."/>
            <person name="Thomas B.C."/>
            <person name="Sharon I."/>
            <person name="Castelle C.J."/>
            <person name="Singh A."/>
            <person name="Wilkins M.J."/>
            <person name="Williams K.H."/>
            <person name="Banfield J.F."/>
        </authorList>
    </citation>
    <scope>NUCLEOTIDE SEQUENCE [LARGE SCALE GENOMIC DNA]</scope>
</reference>
<comment type="caution">
    <text evidence="2">The sequence shown here is derived from an EMBL/GenBank/DDBJ whole genome shotgun (WGS) entry which is preliminary data.</text>
</comment>